<dbReference type="Proteomes" id="UP001153269">
    <property type="component" value="Unassembled WGS sequence"/>
</dbReference>
<evidence type="ECO:0000256" key="1">
    <source>
        <dbReference type="SAM" id="MobiDB-lite"/>
    </source>
</evidence>
<feature type="region of interest" description="Disordered" evidence="1">
    <location>
        <begin position="87"/>
        <end position="190"/>
    </location>
</feature>
<evidence type="ECO:0000313" key="2">
    <source>
        <dbReference type="EMBL" id="CAB1451003.1"/>
    </source>
</evidence>
<sequence length="190" mass="20842">MQTLYLSGLQRAPCAPCGEKVHQANMLPQACTTPAPYLLPEPGVCVDMNDFGGGQKFVRQNEKEVEDVKRQGKSERKEVFGCAEMCESSCRRTGRESNAEDETEGRTGREGTTSVQENGNRQSRTQRKRVTPLCSLRRGKDGEKARESPAGQDGANAHACKHEEEEEEDKERGRGEDIGGHSASSSSIIL</sequence>
<proteinExistence type="predicted"/>
<protein>
    <submittedName>
        <fullName evidence="2">Uncharacterized protein</fullName>
    </submittedName>
</protein>
<comment type="caution">
    <text evidence="2">The sequence shown here is derived from an EMBL/GenBank/DDBJ whole genome shotgun (WGS) entry which is preliminary data.</text>
</comment>
<dbReference type="EMBL" id="CADEAL010004073">
    <property type="protein sequence ID" value="CAB1451003.1"/>
    <property type="molecule type" value="Genomic_DNA"/>
</dbReference>
<feature type="compositionally biased region" description="Polar residues" evidence="1">
    <location>
        <begin position="114"/>
        <end position="123"/>
    </location>
</feature>
<name>A0A9N7Z0A9_PLEPL</name>
<reference evidence="2" key="1">
    <citation type="submission" date="2020-03" db="EMBL/GenBank/DDBJ databases">
        <authorList>
            <person name="Weist P."/>
        </authorList>
    </citation>
    <scope>NUCLEOTIDE SEQUENCE</scope>
</reference>
<feature type="compositionally biased region" description="Basic and acidic residues" evidence="1">
    <location>
        <begin position="170"/>
        <end position="179"/>
    </location>
</feature>
<evidence type="ECO:0000313" key="3">
    <source>
        <dbReference type="Proteomes" id="UP001153269"/>
    </source>
</evidence>
<feature type="compositionally biased region" description="Basic and acidic residues" evidence="1">
    <location>
        <begin position="138"/>
        <end position="147"/>
    </location>
</feature>
<keyword evidence="3" id="KW-1185">Reference proteome</keyword>
<feature type="compositionally biased region" description="Basic and acidic residues" evidence="1">
    <location>
        <begin position="89"/>
        <end position="109"/>
    </location>
</feature>
<gene>
    <name evidence="2" type="ORF">PLEPLA_LOCUS38695</name>
</gene>
<dbReference type="AlphaFoldDB" id="A0A9N7Z0A9"/>
<accession>A0A9N7Z0A9</accession>
<organism evidence="2 3">
    <name type="scientific">Pleuronectes platessa</name>
    <name type="common">European plaice</name>
    <dbReference type="NCBI Taxonomy" id="8262"/>
    <lineage>
        <taxon>Eukaryota</taxon>
        <taxon>Metazoa</taxon>
        <taxon>Chordata</taxon>
        <taxon>Craniata</taxon>
        <taxon>Vertebrata</taxon>
        <taxon>Euteleostomi</taxon>
        <taxon>Actinopterygii</taxon>
        <taxon>Neopterygii</taxon>
        <taxon>Teleostei</taxon>
        <taxon>Neoteleostei</taxon>
        <taxon>Acanthomorphata</taxon>
        <taxon>Carangaria</taxon>
        <taxon>Pleuronectiformes</taxon>
        <taxon>Pleuronectoidei</taxon>
        <taxon>Pleuronectidae</taxon>
        <taxon>Pleuronectes</taxon>
    </lineage>
</organism>